<feature type="compositionally biased region" description="Low complexity" evidence="12">
    <location>
        <begin position="677"/>
        <end position="694"/>
    </location>
</feature>
<dbReference type="Pfam" id="PF23868">
    <property type="entry name" value="Mmc1_C"/>
    <property type="match status" value="1"/>
</dbReference>
<evidence type="ECO:0000256" key="7">
    <source>
        <dbReference type="ARBA" id="ARBA00022989"/>
    </source>
</evidence>
<evidence type="ECO:0000256" key="1">
    <source>
        <dbReference type="ARBA" id="ARBA00004448"/>
    </source>
</evidence>
<evidence type="ECO:0000256" key="13">
    <source>
        <dbReference type="SAM" id="Phobius"/>
    </source>
</evidence>
<dbReference type="InterPro" id="IPR056196">
    <property type="entry name" value="Mmc1_C"/>
</dbReference>
<keyword evidence="7 13" id="KW-1133">Transmembrane helix</keyword>
<keyword evidence="11" id="KW-0175">Coiled coil</keyword>
<dbReference type="EMBL" id="LNZH02000132">
    <property type="protein sequence ID" value="OCB90428.1"/>
    <property type="molecule type" value="Genomic_DNA"/>
</dbReference>
<feature type="compositionally biased region" description="Acidic residues" evidence="12">
    <location>
        <begin position="833"/>
        <end position="850"/>
    </location>
</feature>
<evidence type="ECO:0000256" key="3">
    <source>
        <dbReference type="ARBA" id="ARBA00022448"/>
    </source>
</evidence>
<comment type="subcellular location">
    <subcellularLocation>
        <location evidence="1">Mitochondrion inner membrane</location>
        <topology evidence="1">Multi-pass membrane protein</topology>
    </subcellularLocation>
</comment>
<proteinExistence type="inferred from homology"/>
<keyword evidence="9" id="KW-0496">Mitochondrion</keyword>
<feature type="transmembrane region" description="Helical" evidence="13">
    <location>
        <begin position="12"/>
        <end position="36"/>
    </location>
</feature>
<keyword evidence="16" id="KW-1185">Reference proteome</keyword>
<keyword evidence="5" id="KW-0999">Mitochondrion inner membrane</keyword>
<keyword evidence="4 13" id="KW-0812">Transmembrane</keyword>
<dbReference type="GO" id="GO:0008320">
    <property type="term" value="F:protein transmembrane transporter activity"/>
    <property type="evidence" value="ECO:0007669"/>
    <property type="project" value="TreeGrafter"/>
</dbReference>
<dbReference type="GO" id="GO:0030150">
    <property type="term" value="P:protein import into mitochondrial matrix"/>
    <property type="evidence" value="ECO:0007669"/>
    <property type="project" value="TreeGrafter"/>
</dbReference>
<evidence type="ECO:0000256" key="9">
    <source>
        <dbReference type="ARBA" id="ARBA00023128"/>
    </source>
</evidence>
<evidence type="ECO:0000256" key="11">
    <source>
        <dbReference type="SAM" id="Coils"/>
    </source>
</evidence>
<gene>
    <name evidence="15" type="ORF">A7U60_g2349</name>
</gene>
<name>A0A9Q5I2E6_SANBA</name>
<accession>A0A9Q5I2E6</accession>
<protein>
    <recommendedName>
        <fullName evidence="14">Mmc1 C-terminal domain-containing protein</fullName>
    </recommendedName>
</protein>
<comment type="similarity">
    <text evidence="2">Belongs to the Tim17/Tim22/Tim23 family.</text>
</comment>
<reference evidence="15" key="1">
    <citation type="submission" date="2016-06" db="EMBL/GenBank/DDBJ databases">
        <title>Draft Genome sequence of the fungus Inonotus baumii.</title>
        <authorList>
            <person name="Zhu H."/>
            <person name="Lin W."/>
        </authorList>
    </citation>
    <scope>NUCLEOTIDE SEQUENCE</scope>
    <source>
        <strain evidence="15">821</strain>
    </source>
</reference>
<feature type="region of interest" description="Disordered" evidence="12">
    <location>
        <begin position="833"/>
        <end position="863"/>
    </location>
</feature>
<dbReference type="PANTHER" id="PTHR10485">
    <property type="entry name" value="MITOCHONDRIAL IMPORT INNER MEMBRANE TRANSLOCASE SUBUNIT TIM-17"/>
    <property type="match status" value="1"/>
</dbReference>
<evidence type="ECO:0000313" key="15">
    <source>
        <dbReference type="EMBL" id="OCB90428.1"/>
    </source>
</evidence>
<keyword evidence="8" id="KW-0811">Translocation</keyword>
<evidence type="ECO:0000256" key="8">
    <source>
        <dbReference type="ARBA" id="ARBA00023010"/>
    </source>
</evidence>
<dbReference type="AlphaFoldDB" id="A0A9Q5I2E6"/>
<evidence type="ECO:0000256" key="5">
    <source>
        <dbReference type="ARBA" id="ARBA00022792"/>
    </source>
</evidence>
<dbReference type="Pfam" id="PF02466">
    <property type="entry name" value="Tim17"/>
    <property type="match status" value="1"/>
</dbReference>
<feature type="domain" description="Mmc1 C-terminal" evidence="14">
    <location>
        <begin position="594"/>
        <end position="780"/>
    </location>
</feature>
<feature type="region of interest" description="Disordered" evidence="12">
    <location>
        <begin position="674"/>
        <end position="701"/>
    </location>
</feature>
<keyword evidence="10 13" id="KW-0472">Membrane</keyword>
<dbReference type="OrthoDB" id="2261329at2759"/>
<evidence type="ECO:0000313" key="16">
    <source>
        <dbReference type="Proteomes" id="UP000757232"/>
    </source>
</evidence>
<dbReference type="Proteomes" id="UP000757232">
    <property type="component" value="Unassembled WGS sequence"/>
</dbReference>
<comment type="caution">
    <text evidence="15">The sequence shown here is derived from an EMBL/GenBank/DDBJ whole genome shotgun (WGS) entry which is preliminary data.</text>
</comment>
<keyword evidence="3" id="KW-0813">Transport</keyword>
<keyword evidence="6" id="KW-0653">Protein transport</keyword>
<evidence type="ECO:0000256" key="10">
    <source>
        <dbReference type="ARBA" id="ARBA00023136"/>
    </source>
</evidence>
<sequence>MANADHTRDPCPWVILSDFGGAFAMGAIGGGIWHGIKGARNSPRGERLVGAVSVIKARAPVTGGNFGVWGGMFSTFDCAVKGYRQKEDAWNAIISGFLTGGCLAARSGPRSALGSAVACTKATDNSSHHCPKTCRQAHRMYNIILLRIALDRTPSRSLYYSSCIISFLSIPTPLHNTPLVCDLLECVRPFSADWLADEARSSPCLRRTLQPPKLRRIRRQQSTYRGVSTSTKTCTAANGGFSNDKQFELEDQHALRRARSVLLSASRLQRKEARDHGLVLESLVEACDALSASQVERNVRITVYGEEKMSAQNLVTVLLDDPLSSDPSLRSELQRRVSQDAQTTVLRFQQTGAQSDREESVKLASPFFTRFSVPVVLQELRSSSDTIRHLLQSDVPILVVSPLNSPHPPLLSALSSNLHTFLVVDGALDPSSPSSETFRSQIAVQYGVDQNRVFLVDSARALRGVSALSADPSSASAVRAFQDDMLASGIPNFSHALSDTVSQYGAEQLRTDTENAVTKRAIATVKDVILQANEEAREVRSRSSALQEEALEARERAEVEILGGDADVAVQGEQGRVARGIEKVKSDLRPVLDGLTWYRLPFVVDDVSVRVDRAVDHAFAREFENELIFHTGRLASLQAHFVSRTTSLLTSLPQVFHSSILQNTLAQMTSSPSFLITPSSPSPDSSSAFTSNSTPSPPALVTPLRTRTAQLAYATRSLHLSAQRLLLFTFANTSLSSLSSALLYVHFSIDASTSIAFGMLGTLAGLRWAVGRWTKARERWFAAFGRVGEGLGRDMNKVLGGVLDRQVCVVPNEACKGLHGLVERREKEIGEVEDEVEELESSLEAPEQDESPVRNGGKPEGTK</sequence>
<feature type="coiled-coil region" evidence="11">
    <location>
        <begin position="529"/>
        <end position="556"/>
    </location>
</feature>
<evidence type="ECO:0000259" key="14">
    <source>
        <dbReference type="Pfam" id="PF23868"/>
    </source>
</evidence>
<organism evidence="15 16">
    <name type="scientific">Sanghuangporus baumii</name>
    <name type="common">Phellinus baumii</name>
    <dbReference type="NCBI Taxonomy" id="108892"/>
    <lineage>
        <taxon>Eukaryota</taxon>
        <taxon>Fungi</taxon>
        <taxon>Dikarya</taxon>
        <taxon>Basidiomycota</taxon>
        <taxon>Agaricomycotina</taxon>
        <taxon>Agaricomycetes</taxon>
        <taxon>Hymenochaetales</taxon>
        <taxon>Hymenochaetaceae</taxon>
        <taxon>Sanghuangporus</taxon>
    </lineage>
</organism>
<evidence type="ECO:0000256" key="6">
    <source>
        <dbReference type="ARBA" id="ARBA00022927"/>
    </source>
</evidence>
<evidence type="ECO:0000256" key="12">
    <source>
        <dbReference type="SAM" id="MobiDB-lite"/>
    </source>
</evidence>
<evidence type="ECO:0000256" key="4">
    <source>
        <dbReference type="ARBA" id="ARBA00022692"/>
    </source>
</evidence>
<evidence type="ECO:0000256" key="2">
    <source>
        <dbReference type="ARBA" id="ARBA00008444"/>
    </source>
</evidence>
<dbReference type="PANTHER" id="PTHR10485:SF0">
    <property type="entry name" value="AT05822P-RELATED"/>
    <property type="match status" value="1"/>
</dbReference>
<dbReference type="GO" id="GO:0005744">
    <property type="term" value="C:TIM23 mitochondrial import inner membrane translocase complex"/>
    <property type="evidence" value="ECO:0007669"/>
    <property type="project" value="TreeGrafter"/>
</dbReference>